<dbReference type="SUPFAM" id="SSF46785">
    <property type="entry name" value="Winged helix' DNA-binding domain"/>
    <property type="match status" value="1"/>
</dbReference>
<dbReference type="InterPro" id="IPR036390">
    <property type="entry name" value="WH_DNA-bd_sf"/>
</dbReference>
<organism evidence="1">
    <name type="scientific">Ignisphaera aggregans</name>
    <dbReference type="NCBI Taxonomy" id="334771"/>
    <lineage>
        <taxon>Archaea</taxon>
        <taxon>Thermoproteota</taxon>
        <taxon>Thermoprotei</taxon>
        <taxon>Desulfurococcales</taxon>
        <taxon>Desulfurococcaceae</taxon>
        <taxon>Ignisphaera</taxon>
    </lineage>
</organism>
<name>A0A7J2U021_9CREN</name>
<dbReference type="EMBL" id="DSEU01000004">
    <property type="protein sequence ID" value="HEM66198.1"/>
    <property type="molecule type" value="Genomic_DNA"/>
</dbReference>
<accession>A0A7J2U021</accession>
<dbReference type="AlphaFoldDB" id="A0A7J2U021"/>
<dbReference type="Gene3D" id="1.10.10.10">
    <property type="entry name" value="Winged helix-like DNA-binding domain superfamily/Winged helix DNA-binding domain"/>
    <property type="match status" value="1"/>
</dbReference>
<sequence>MESKALRRVRRKLTVEILWLYVAKALLGSKPVKAYDIVKILKSEMGLKVSTITIYSVVYRMAGEGLLETVKVGGETLYKLSERGRMEFEKAVKFIESVIQVLKS</sequence>
<comment type="caution">
    <text evidence="1">The sequence shown here is derived from an EMBL/GenBank/DDBJ whole genome shotgun (WGS) entry which is preliminary data.</text>
</comment>
<protein>
    <submittedName>
        <fullName evidence="1">PadR family transcriptional regulator</fullName>
    </submittedName>
</protein>
<gene>
    <name evidence="1" type="ORF">ENO26_01250</name>
</gene>
<reference evidence="1" key="1">
    <citation type="journal article" date="2020" name="mSystems">
        <title>Genome- and Community-Level Interaction Insights into Carbon Utilization and Element Cycling Functions of Hydrothermarchaeota in Hydrothermal Sediment.</title>
        <authorList>
            <person name="Zhou Z."/>
            <person name="Liu Y."/>
            <person name="Xu W."/>
            <person name="Pan J."/>
            <person name="Luo Z.H."/>
            <person name="Li M."/>
        </authorList>
    </citation>
    <scope>NUCLEOTIDE SEQUENCE [LARGE SCALE GENOMIC DNA]</scope>
    <source>
        <strain evidence="1">SpSt-125</strain>
    </source>
</reference>
<dbReference type="InterPro" id="IPR036388">
    <property type="entry name" value="WH-like_DNA-bd_sf"/>
</dbReference>
<evidence type="ECO:0000313" key="1">
    <source>
        <dbReference type="EMBL" id="HEM66198.1"/>
    </source>
</evidence>
<proteinExistence type="predicted"/>